<gene>
    <name evidence="2" type="ORF">EGH21_10190</name>
</gene>
<evidence type="ECO:0000313" key="2">
    <source>
        <dbReference type="EMBL" id="MBX0323398.1"/>
    </source>
</evidence>
<evidence type="ECO:0000313" key="3">
    <source>
        <dbReference type="Proteomes" id="UP001430377"/>
    </source>
</evidence>
<dbReference type="Proteomes" id="UP001430377">
    <property type="component" value="Unassembled WGS sequence"/>
</dbReference>
<name>A0AAW4PSM8_9EURY</name>
<organism evidence="2 3">
    <name type="scientific">Haloarcula rubra</name>
    <dbReference type="NCBI Taxonomy" id="2487747"/>
    <lineage>
        <taxon>Archaea</taxon>
        <taxon>Methanobacteriati</taxon>
        <taxon>Methanobacteriota</taxon>
        <taxon>Stenosarchaea group</taxon>
        <taxon>Halobacteria</taxon>
        <taxon>Halobacteriales</taxon>
        <taxon>Haloarculaceae</taxon>
        <taxon>Haloarcula</taxon>
    </lineage>
</organism>
<accession>A0AAW4PSM8</accession>
<reference evidence="2 3" key="1">
    <citation type="submission" date="2021-06" db="EMBL/GenBank/DDBJ databases">
        <title>Halomicroarcula sp. a new haloarchaeum isolated from saline soil.</title>
        <authorList>
            <person name="Duran-Viseras A."/>
            <person name="Sanchez-Porro C."/>
            <person name="Ventosa A."/>
        </authorList>
    </citation>
    <scope>NUCLEOTIDE SEQUENCE [LARGE SCALE GENOMIC DNA]</scope>
    <source>
        <strain evidence="2 3">F13</strain>
    </source>
</reference>
<feature type="transmembrane region" description="Helical" evidence="1">
    <location>
        <begin position="6"/>
        <end position="31"/>
    </location>
</feature>
<keyword evidence="1" id="KW-1133">Transmembrane helix</keyword>
<dbReference type="AlphaFoldDB" id="A0AAW4PSM8"/>
<keyword evidence="3" id="KW-1185">Reference proteome</keyword>
<dbReference type="EMBL" id="RKLR01000003">
    <property type="protein sequence ID" value="MBX0323398.1"/>
    <property type="molecule type" value="Genomic_DNA"/>
</dbReference>
<feature type="transmembrane region" description="Helical" evidence="1">
    <location>
        <begin position="87"/>
        <end position="106"/>
    </location>
</feature>
<keyword evidence="1" id="KW-0472">Membrane</keyword>
<protein>
    <submittedName>
        <fullName evidence="2">Transporter</fullName>
    </submittedName>
</protein>
<proteinExistence type="predicted"/>
<evidence type="ECO:0000256" key="1">
    <source>
        <dbReference type="SAM" id="Phobius"/>
    </source>
</evidence>
<comment type="caution">
    <text evidence="2">The sequence shown here is derived from an EMBL/GenBank/DDBJ whole genome shotgun (WGS) entry which is preliminary data.</text>
</comment>
<sequence length="151" mass="15754">MSTVDAAVFATHLVFAGLWSGSVLFATYAVLPTAMDGDTRPGPLSTMTGKLKTVSRASALLLFVTGGHLAATRYTAESLTGTGRGHLVVTMVVLWFALAGLVEVGASKLSDGFDQKKVREPARNARPFLLGASLVAVLLLVNAGAILGLYY</sequence>
<keyword evidence="1" id="KW-0812">Transmembrane</keyword>
<dbReference type="RefSeq" id="WP_220618367.1">
    <property type="nucleotide sequence ID" value="NZ_RKLR01000003.1"/>
</dbReference>
<feature type="transmembrane region" description="Helical" evidence="1">
    <location>
        <begin position="57"/>
        <end position="75"/>
    </location>
</feature>
<feature type="transmembrane region" description="Helical" evidence="1">
    <location>
        <begin position="127"/>
        <end position="150"/>
    </location>
</feature>